<dbReference type="Proteomes" id="UP000023152">
    <property type="component" value="Unassembled WGS sequence"/>
</dbReference>
<proteinExistence type="predicted"/>
<evidence type="ECO:0000313" key="2">
    <source>
        <dbReference type="EMBL" id="ETO04490.1"/>
    </source>
</evidence>
<dbReference type="AlphaFoldDB" id="X6LUT9"/>
<reference evidence="2 3" key="1">
    <citation type="journal article" date="2013" name="Curr. Biol.">
        <title>The Genome of the Foraminiferan Reticulomyxa filosa.</title>
        <authorList>
            <person name="Glockner G."/>
            <person name="Hulsmann N."/>
            <person name="Schleicher M."/>
            <person name="Noegel A.A."/>
            <person name="Eichinger L."/>
            <person name="Gallinger C."/>
            <person name="Pawlowski J."/>
            <person name="Sierra R."/>
            <person name="Euteneuer U."/>
            <person name="Pillet L."/>
            <person name="Moustafa A."/>
            <person name="Platzer M."/>
            <person name="Groth M."/>
            <person name="Szafranski K."/>
            <person name="Schliwa M."/>
        </authorList>
    </citation>
    <scope>NUCLEOTIDE SEQUENCE [LARGE SCALE GENOMIC DNA]</scope>
</reference>
<comment type="caution">
    <text evidence="2">The sequence shown here is derived from an EMBL/GenBank/DDBJ whole genome shotgun (WGS) entry which is preliminary data.</text>
</comment>
<protein>
    <submittedName>
        <fullName evidence="2">Uncharacterized protein</fullName>
    </submittedName>
</protein>
<keyword evidence="1" id="KW-0812">Transmembrane</keyword>
<dbReference type="EMBL" id="ASPP01029296">
    <property type="protein sequence ID" value="ETO04490.1"/>
    <property type="molecule type" value="Genomic_DNA"/>
</dbReference>
<feature type="transmembrane region" description="Helical" evidence="1">
    <location>
        <begin position="74"/>
        <end position="96"/>
    </location>
</feature>
<evidence type="ECO:0000313" key="3">
    <source>
        <dbReference type="Proteomes" id="UP000023152"/>
    </source>
</evidence>
<keyword evidence="3" id="KW-1185">Reference proteome</keyword>
<accession>X6LUT9</accession>
<feature type="non-terminal residue" evidence="2">
    <location>
        <position position="1"/>
    </location>
</feature>
<feature type="transmembrane region" description="Helical" evidence="1">
    <location>
        <begin position="108"/>
        <end position="131"/>
    </location>
</feature>
<feature type="transmembrane region" description="Helical" evidence="1">
    <location>
        <begin position="29"/>
        <end position="53"/>
    </location>
</feature>
<evidence type="ECO:0000256" key="1">
    <source>
        <dbReference type="SAM" id="Phobius"/>
    </source>
</evidence>
<name>X6LUT9_RETFI</name>
<organism evidence="2 3">
    <name type="scientific">Reticulomyxa filosa</name>
    <dbReference type="NCBI Taxonomy" id="46433"/>
    <lineage>
        <taxon>Eukaryota</taxon>
        <taxon>Sar</taxon>
        <taxon>Rhizaria</taxon>
        <taxon>Retaria</taxon>
        <taxon>Foraminifera</taxon>
        <taxon>Monothalamids</taxon>
        <taxon>Reticulomyxidae</taxon>
        <taxon>Reticulomyxa</taxon>
    </lineage>
</organism>
<keyword evidence="1" id="KW-0472">Membrane</keyword>
<gene>
    <name evidence="2" type="ORF">RFI_32907</name>
</gene>
<sequence length="190" mass="21877">NCKKKNWTWQLKNKNNTLTLTDKFSNKSYVALLTECLVTYLFCIIVVVLYGCLDDALLHKNKFSGKKPKHIIRFFFVADANIGVTSVVVVSCGAVTTAKKSKDSVQYFMFILKLPLKLPLLYLNEFVLIYAKKIMTLRYLIHKSPRSWQTIIGSPFEKSIVCLIHYSKNQTDITARLFNISNTNYVLQLH</sequence>
<keyword evidence="1" id="KW-1133">Transmembrane helix</keyword>